<protein>
    <submittedName>
        <fullName evidence="1">Uncharacterized protein</fullName>
    </submittedName>
</protein>
<accession>A0A6C0IM53</accession>
<dbReference type="AlphaFoldDB" id="A0A6C0IM53"/>
<sequence length="60" mass="6865">MKPRYKNLSILIMMSTRQKMLSNSLKSAIINMSNENGKKIENKTTSTLPKDILLNKTKPK</sequence>
<organism evidence="1">
    <name type="scientific">viral metagenome</name>
    <dbReference type="NCBI Taxonomy" id="1070528"/>
    <lineage>
        <taxon>unclassified sequences</taxon>
        <taxon>metagenomes</taxon>
        <taxon>organismal metagenomes</taxon>
    </lineage>
</organism>
<evidence type="ECO:0000313" key="1">
    <source>
        <dbReference type="EMBL" id="QHT93670.1"/>
    </source>
</evidence>
<dbReference type="EMBL" id="MN740209">
    <property type="protein sequence ID" value="QHT93670.1"/>
    <property type="molecule type" value="Genomic_DNA"/>
</dbReference>
<reference evidence="1" key="1">
    <citation type="journal article" date="2020" name="Nature">
        <title>Giant virus diversity and host interactions through global metagenomics.</title>
        <authorList>
            <person name="Schulz F."/>
            <person name="Roux S."/>
            <person name="Paez-Espino D."/>
            <person name="Jungbluth S."/>
            <person name="Walsh D.A."/>
            <person name="Denef V.J."/>
            <person name="McMahon K.D."/>
            <person name="Konstantinidis K.T."/>
            <person name="Eloe-Fadrosh E.A."/>
            <person name="Kyrpides N.C."/>
            <person name="Woyke T."/>
        </authorList>
    </citation>
    <scope>NUCLEOTIDE SEQUENCE</scope>
    <source>
        <strain evidence="1">GVMAG-M-3300024252-29</strain>
    </source>
</reference>
<name>A0A6C0IM53_9ZZZZ</name>
<proteinExistence type="predicted"/>